<dbReference type="EMBL" id="JAVRRJ010000008">
    <property type="protein sequence ID" value="KAK5082476.1"/>
    <property type="molecule type" value="Genomic_DNA"/>
</dbReference>
<name>A0AAN7SVX4_9EURO</name>
<reference evidence="1 2" key="1">
    <citation type="submission" date="2023-08" db="EMBL/GenBank/DDBJ databases">
        <title>Black Yeasts Isolated from many extreme environments.</title>
        <authorList>
            <person name="Coleine C."/>
            <person name="Stajich J.E."/>
            <person name="Selbmann L."/>
        </authorList>
    </citation>
    <scope>NUCLEOTIDE SEQUENCE [LARGE SCALE GENOMIC DNA]</scope>
    <source>
        <strain evidence="1 2">CCFEE 5910</strain>
    </source>
</reference>
<dbReference type="Proteomes" id="UP001309876">
    <property type="component" value="Unassembled WGS sequence"/>
</dbReference>
<gene>
    <name evidence="1" type="ORF">LTR05_007623</name>
</gene>
<comment type="caution">
    <text evidence="1">The sequence shown here is derived from an EMBL/GenBank/DDBJ whole genome shotgun (WGS) entry which is preliminary data.</text>
</comment>
<protein>
    <submittedName>
        <fullName evidence="1">Uncharacterized protein</fullName>
    </submittedName>
</protein>
<sequence>MPQVLRFRSLWGVEPGPNFQYWKDLFVELRQQGYAGVEVDTHDFAVEKDVPELKKLCESSQLQITH</sequence>
<feature type="non-terminal residue" evidence="1">
    <location>
        <position position="66"/>
    </location>
</feature>
<proteinExistence type="predicted"/>
<accession>A0AAN7SVX4</accession>
<organism evidence="1 2">
    <name type="scientific">Lithohypha guttulata</name>
    <dbReference type="NCBI Taxonomy" id="1690604"/>
    <lineage>
        <taxon>Eukaryota</taxon>
        <taxon>Fungi</taxon>
        <taxon>Dikarya</taxon>
        <taxon>Ascomycota</taxon>
        <taxon>Pezizomycotina</taxon>
        <taxon>Eurotiomycetes</taxon>
        <taxon>Chaetothyriomycetidae</taxon>
        <taxon>Chaetothyriales</taxon>
        <taxon>Trichomeriaceae</taxon>
        <taxon>Lithohypha</taxon>
    </lineage>
</organism>
<evidence type="ECO:0000313" key="2">
    <source>
        <dbReference type="Proteomes" id="UP001309876"/>
    </source>
</evidence>
<dbReference type="AlphaFoldDB" id="A0AAN7SVX4"/>
<keyword evidence="2" id="KW-1185">Reference proteome</keyword>
<evidence type="ECO:0000313" key="1">
    <source>
        <dbReference type="EMBL" id="KAK5082476.1"/>
    </source>
</evidence>